<comment type="caution">
    <text evidence="3">The sequence shown here is derived from an EMBL/GenBank/DDBJ whole genome shotgun (WGS) entry which is preliminary data.</text>
</comment>
<feature type="region of interest" description="Disordered" evidence="1">
    <location>
        <begin position="137"/>
        <end position="157"/>
    </location>
</feature>
<keyword evidence="4" id="KW-1185">Reference proteome</keyword>
<gene>
    <name evidence="3" type="ORF">CBR_g51496</name>
</gene>
<proteinExistence type="predicted"/>
<dbReference type="Gramene" id="GBG65613">
    <property type="protein sequence ID" value="GBG65613"/>
    <property type="gene ID" value="CBR_g51496"/>
</dbReference>
<dbReference type="PROSITE" id="PS50206">
    <property type="entry name" value="RHODANESE_3"/>
    <property type="match status" value="1"/>
</dbReference>
<dbReference type="InterPro" id="IPR001763">
    <property type="entry name" value="Rhodanese-like_dom"/>
</dbReference>
<evidence type="ECO:0000256" key="1">
    <source>
        <dbReference type="SAM" id="MobiDB-lite"/>
    </source>
</evidence>
<dbReference type="OrthoDB" id="511248at2759"/>
<dbReference type="AlphaFoldDB" id="A0A388K6P2"/>
<evidence type="ECO:0000259" key="2">
    <source>
        <dbReference type="PROSITE" id="PS50206"/>
    </source>
</evidence>
<name>A0A388K6P2_CHABU</name>
<dbReference type="Gene3D" id="3.40.250.10">
    <property type="entry name" value="Rhodanese-like domain"/>
    <property type="match status" value="1"/>
</dbReference>
<accession>A0A388K6P2</accession>
<organism evidence="3 4">
    <name type="scientific">Chara braunii</name>
    <name type="common">Braun's stonewort</name>
    <dbReference type="NCBI Taxonomy" id="69332"/>
    <lineage>
        <taxon>Eukaryota</taxon>
        <taxon>Viridiplantae</taxon>
        <taxon>Streptophyta</taxon>
        <taxon>Charophyceae</taxon>
        <taxon>Charales</taxon>
        <taxon>Characeae</taxon>
        <taxon>Chara</taxon>
    </lineage>
</organism>
<evidence type="ECO:0000313" key="4">
    <source>
        <dbReference type="Proteomes" id="UP000265515"/>
    </source>
</evidence>
<dbReference type="InterPro" id="IPR036873">
    <property type="entry name" value="Rhodanese-like_dom_sf"/>
</dbReference>
<protein>
    <recommendedName>
        <fullName evidence="2">Rhodanese domain-containing protein</fullName>
    </recommendedName>
</protein>
<dbReference type="Proteomes" id="UP000265515">
    <property type="component" value="Unassembled WGS sequence"/>
</dbReference>
<evidence type="ECO:0000313" key="3">
    <source>
        <dbReference type="EMBL" id="GBG65613.1"/>
    </source>
</evidence>
<dbReference type="STRING" id="69332.A0A388K6P2"/>
<reference evidence="3 4" key="1">
    <citation type="journal article" date="2018" name="Cell">
        <title>The Chara Genome: Secondary Complexity and Implications for Plant Terrestrialization.</title>
        <authorList>
            <person name="Nishiyama T."/>
            <person name="Sakayama H."/>
            <person name="Vries J.D."/>
            <person name="Buschmann H."/>
            <person name="Saint-Marcoux D."/>
            <person name="Ullrich K.K."/>
            <person name="Haas F.B."/>
            <person name="Vanderstraeten L."/>
            <person name="Becker D."/>
            <person name="Lang D."/>
            <person name="Vosolsobe S."/>
            <person name="Rombauts S."/>
            <person name="Wilhelmsson P.K.I."/>
            <person name="Janitza P."/>
            <person name="Kern R."/>
            <person name="Heyl A."/>
            <person name="Rumpler F."/>
            <person name="Villalobos L.I.A.C."/>
            <person name="Clay J.M."/>
            <person name="Skokan R."/>
            <person name="Toyoda A."/>
            <person name="Suzuki Y."/>
            <person name="Kagoshima H."/>
            <person name="Schijlen E."/>
            <person name="Tajeshwar N."/>
            <person name="Catarino B."/>
            <person name="Hetherington A.J."/>
            <person name="Saltykova A."/>
            <person name="Bonnot C."/>
            <person name="Breuninger H."/>
            <person name="Symeonidi A."/>
            <person name="Radhakrishnan G.V."/>
            <person name="Van Nieuwerburgh F."/>
            <person name="Deforce D."/>
            <person name="Chang C."/>
            <person name="Karol K.G."/>
            <person name="Hedrich R."/>
            <person name="Ulvskov P."/>
            <person name="Glockner G."/>
            <person name="Delwiche C.F."/>
            <person name="Petrasek J."/>
            <person name="Van de Peer Y."/>
            <person name="Friml J."/>
            <person name="Beilby M."/>
            <person name="Dolan L."/>
            <person name="Kohara Y."/>
            <person name="Sugano S."/>
            <person name="Fujiyama A."/>
            <person name="Delaux P.-M."/>
            <person name="Quint M."/>
            <person name="TheiBen G."/>
            <person name="Hagemann M."/>
            <person name="Harholt J."/>
            <person name="Dunand C."/>
            <person name="Zachgo S."/>
            <person name="Langdale J."/>
            <person name="Maumus F."/>
            <person name="Straeten D.V.D."/>
            <person name="Gould S.B."/>
            <person name="Rensing S.A."/>
        </authorList>
    </citation>
    <scope>NUCLEOTIDE SEQUENCE [LARGE SCALE GENOMIC DNA]</scope>
    <source>
        <strain evidence="3 4">S276</strain>
    </source>
</reference>
<feature type="domain" description="Rhodanese" evidence="2">
    <location>
        <begin position="8"/>
        <end position="50"/>
    </location>
</feature>
<dbReference type="EMBL" id="BFEA01000063">
    <property type="protein sequence ID" value="GBG65613.1"/>
    <property type="molecule type" value="Genomic_DNA"/>
</dbReference>
<dbReference type="SUPFAM" id="SSF52821">
    <property type="entry name" value="Rhodanese/Cell cycle control phosphatase"/>
    <property type="match status" value="1"/>
</dbReference>
<sequence>MSSSILPCFTSTIGYRSGLFAQKLRKEDFDAVNVKGSILAWTQAGYPLVTGYDEHMGSSDLTNPQVMTKRVHVWSDKFCLQGEGYQPVTQPSLRIGIPKCTISGGGFISFFWRQVFSMPIKLLGVFASRVRGAVWDGGKKERQGKTENAERQSKGEQ</sequence>